<comment type="caution">
    <text evidence="2">The sequence shown here is derived from an EMBL/GenBank/DDBJ whole genome shotgun (WGS) entry which is preliminary data.</text>
</comment>
<feature type="compositionally biased region" description="Basic and acidic residues" evidence="1">
    <location>
        <begin position="12"/>
        <end position="22"/>
    </location>
</feature>
<dbReference type="EMBL" id="PJQY01000027">
    <property type="protein sequence ID" value="PQQ20765.1"/>
    <property type="molecule type" value="Genomic_DNA"/>
</dbReference>
<organism evidence="2 3">
    <name type="scientific">Prunus yedoensis var. nudiflora</name>
    <dbReference type="NCBI Taxonomy" id="2094558"/>
    <lineage>
        <taxon>Eukaryota</taxon>
        <taxon>Viridiplantae</taxon>
        <taxon>Streptophyta</taxon>
        <taxon>Embryophyta</taxon>
        <taxon>Tracheophyta</taxon>
        <taxon>Spermatophyta</taxon>
        <taxon>Magnoliopsida</taxon>
        <taxon>eudicotyledons</taxon>
        <taxon>Gunneridae</taxon>
        <taxon>Pentapetalae</taxon>
        <taxon>rosids</taxon>
        <taxon>fabids</taxon>
        <taxon>Rosales</taxon>
        <taxon>Rosaceae</taxon>
        <taxon>Amygdaloideae</taxon>
        <taxon>Amygdaleae</taxon>
        <taxon>Prunus</taxon>
    </lineage>
</organism>
<reference evidence="2 3" key="1">
    <citation type="submission" date="2018-02" db="EMBL/GenBank/DDBJ databases">
        <title>Draft genome of wild Prunus yedoensis var. nudiflora.</title>
        <authorList>
            <person name="Baek S."/>
            <person name="Kim J.-H."/>
            <person name="Choi K."/>
            <person name="Kim G.-B."/>
            <person name="Cho A."/>
            <person name="Jang H."/>
            <person name="Shin C.-H."/>
            <person name="Yu H.-J."/>
            <person name="Mun J.-H."/>
        </authorList>
    </citation>
    <scope>NUCLEOTIDE SEQUENCE [LARGE SCALE GENOMIC DNA]</scope>
    <source>
        <strain evidence="3">cv. Jeju island</strain>
        <tissue evidence="2">Leaf</tissue>
    </source>
</reference>
<protein>
    <submittedName>
        <fullName evidence="2">Uncharacterized protein</fullName>
    </submittedName>
</protein>
<accession>A0A314ZLE2</accession>
<name>A0A314ZLE2_PRUYE</name>
<feature type="compositionally biased region" description="Low complexity" evidence="1">
    <location>
        <begin position="1"/>
        <end position="11"/>
    </location>
</feature>
<evidence type="ECO:0000313" key="3">
    <source>
        <dbReference type="Proteomes" id="UP000250321"/>
    </source>
</evidence>
<sequence>MAGMAAGTLAAAERRKEDEFSRLLRSLQQPREAKGGAGTSLFSMGSAGNGLFPVGNRECWKRLVSNR</sequence>
<dbReference type="Proteomes" id="UP000250321">
    <property type="component" value="Unassembled WGS sequence"/>
</dbReference>
<dbReference type="AlphaFoldDB" id="A0A314ZLE2"/>
<proteinExistence type="predicted"/>
<gene>
    <name evidence="2" type="ORF">Pyn_26361</name>
</gene>
<keyword evidence="3" id="KW-1185">Reference proteome</keyword>
<evidence type="ECO:0000256" key="1">
    <source>
        <dbReference type="SAM" id="MobiDB-lite"/>
    </source>
</evidence>
<feature type="region of interest" description="Disordered" evidence="1">
    <location>
        <begin position="1"/>
        <end position="40"/>
    </location>
</feature>
<evidence type="ECO:0000313" key="2">
    <source>
        <dbReference type="EMBL" id="PQQ20765.1"/>
    </source>
</evidence>